<evidence type="ECO:0000256" key="1">
    <source>
        <dbReference type="SAM" id="Coils"/>
    </source>
</evidence>
<feature type="coiled-coil region" evidence="1">
    <location>
        <begin position="517"/>
        <end position="544"/>
    </location>
</feature>
<gene>
    <name evidence="2" type="ORF">EUAN_02350</name>
</gene>
<reference evidence="2 3" key="1">
    <citation type="submission" date="2016-09" db="EMBL/GenBank/DDBJ databases">
        <title>Genome sequence of Eubacterium angustum.</title>
        <authorList>
            <person name="Poehlein A."/>
            <person name="Daniel R."/>
        </authorList>
    </citation>
    <scope>NUCLEOTIDE SEQUENCE [LARGE SCALE GENOMIC DNA]</scope>
    <source>
        <strain evidence="2 3">DSM 1989</strain>
    </source>
</reference>
<evidence type="ECO:0000313" key="3">
    <source>
        <dbReference type="Proteomes" id="UP000180254"/>
    </source>
</evidence>
<dbReference type="Proteomes" id="UP000180254">
    <property type="component" value="Unassembled WGS sequence"/>
</dbReference>
<comment type="caution">
    <text evidence="2">The sequence shown here is derived from an EMBL/GenBank/DDBJ whole genome shotgun (WGS) entry which is preliminary data.</text>
</comment>
<feature type="coiled-coil region" evidence="1">
    <location>
        <begin position="928"/>
        <end position="1096"/>
    </location>
</feature>
<dbReference type="STRING" id="39480.EUAN_02350"/>
<protein>
    <submittedName>
        <fullName evidence="2">Uncharacterized protein</fullName>
    </submittedName>
</protein>
<dbReference type="RefSeq" id="WP_084655638.1">
    <property type="nucleotide sequence ID" value="NZ_MKIE01000001.1"/>
</dbReference>
<name>A0A1S1V9S5_9FIRM</name>
<accession>A0A1S1V9S5</accession>
<dbReference type="OrthoDB" id="9815057at2"/>
<feature type="coiled-coil region" evidence="1">
    <location>
        <begin position="580"/>
        <end position="607"/>
    </location>
</feature>
<feature type="coiled-coil region" evidence="1">
    <location>
        <begin position="302"/>
        <end position="475"/>
    </location>
</feature>
<keyword evidence="3" id="KW-1185">Reference proteome</keyword>
<organism evidence="2 3">
    <name type="scientific">Andreesenia angusta</name>
    <dbReference type="NCBI Taxonomy" id="39480"/>
    <lineage>
        <taxon>Bacteria</taxon>
        <taxon>Bacillati</taxon>
        <taxon>Bacillota</taxon>
        <taxon>Tissierellia</taxon>
        <taxon>Tissierellales</taxon>
        <taxon>Gottschalkiaceae</taxon>
        <taxon>Andreesenia</taxon>
    </lineage>
</organism>
<sequence length="1479" mass="173796">MPSISKIRFSNVIYENGQKRYNDEIFRFDGHNGVVILENGGGKTVAIQVAIQAVLPHQSLAERKIRDTLMLENTTSHIAVEWIISDKPRRYALTSVNLFIDKSGVNSLKYAYEYGEGDEGSIENLPFVKESESGRKRPATKEEMGEYYQDMVKRKMNAHSFITIKEYQSYLEENFKIISSEWRKIVTINGTEGGVEAFFDSCKTTGQLVDNLLIPTVEDAILGEGAKGFADTFEKQRGHFKKYRLLRDRIEESQKVEKRIGVYVDSYRDYDQANSRTKLLKSDVKALYKFALEEEEKNGGEIEKSEALKESLKLEELELERERASCRLGVLKENMDSLKQSCRESEALKNQKEGELDLKQIRHDQLNVSKYRRYIRLEEEKLESLRSQIEKLNQDRETESIRAELEENGMAIRGYFLDMEDQLKRDIELSRKRIEELESKLEKYRKELEISESSRQEMASERSKLQGAVDEIEKNMHTMAGDILFKPDKESVEDFIPEWKGKLTSLESEMFESESYARKLNEEKSEQEEQLEKYRLEARFLADQESELSGELKVQSEAHERLLRRVKEFRTSWFNMESLYLKQESVAAQLLNRSERLREEKESLLLQERIASRWEDDYSESDYYTADPSIEVWISSWKRQFNYIESGSEYVHRASLSLGKSEVELYEAYPRWASTIVVGELELERLSEKIRERSDEISQPVFVLTELEARNWIDGRSVCSEKNVFYPNCWRDNIAAEKFEDWKRKVSFKASESRNLRKSKERELGLAEELSRDVMKFFENYPYKENLELRNQLEKIQDSRDSKASAIEESQSRLKGIDEKVARIRERSSEIVQEKSMIEGKLQKAIEYVKKKKEKKEKEFEMLRIGKEIDQLAERERASKENIEYCKDKAESLRNGLNEMETAVAVLRGKELYRETSGYSPKSTEMAIETLESERKTIKAALEDKQRDRSSLEESEREALSVLERLKADLLNFQKQMNYELEEEVEFPPYGEDELARIIDELNKLRSECENLTKAYLEVKSEKEKAENTYELRLKDFYKEFKEVVEFEIPLEQAEERIEEDARELAKKVAYNLNWLSELYRQRKDIENAVNEIKNKNYKCQYLTEEIEEVEIKEDLRNEFPYNRQKVLKSAIGAVEESTQIMEKKLYQLELEKQKFVEFCNENILDVKFKDRALSGIRKKDSLLEVLDWQSKMEHIIKRAIELAENDIRDHDREVQQFIGHLYLHLETVAKEIRQIPRNTRVKVEDSWKDIFTINVPEWNEKETKEELSRYIDWMMKQLEGEGFKDENGYEIEEKVRKSIEVWLQSKQLLEIALRSNPIKVKCRKVTNDKKISSLPYSWETSNSWSGGEKWSKNMTLFLGILNYLAEKKAGPSRGPSRTVVVDNPFGKASSDHILDPVFFIAKQLGFQIIAFTAHAEGKYIRSYFPIVYSCRLRDAESGDTQIMTKEQEIRSAFFIDKDPLTMTRLGQVEQTEIFDLEK</sequence>
<evidence type="ECO:0000313" key="2">
    <source>
        <dbReference type="EMBL" id="OHW63371.1"/>
    </source>
</evidence>
<dbReference type="EMBL" id="MKIE01000001">
    <property type="protein sequence ID" value="OHW63371.1"/>
    <property type="molecule type" value="Genomic_DNA"/>
</dbReference>
<keyword evidence="1" id="KW-0175">Coiled coil</keyword>
<proteinExistence type="predicted"/>